<dbReference type="InterPro" id="IPR037923">
    <property type="entry name" value="HTH-like"/>
</dbReference>
<feature type="domain" description="HTH araC/xylS-type" evidence="5">
    <location>
        <begin position="175"/>
        <end position="264"/>
    </location>
</feature>
<dbReference type="PROSITE" id="PS00041">
    <property type="entry name" value="HTH_ARAC_FAMILY_1"/>
    <property type="match status" value="1"/>
</dbReference>
<protein>
    <submittedName>
        <fullName evidence="6">Bacillibactin transport regulator</fullName>
    </submittedName>
</protein>
<keyword evidence="2" id="KW-0238">DNA-binding</keyword>
<dbReference type="Pfam" id="PF12833">
    <property type="entry name" value="HTH_18"/>
    <property type="match status" value="1"/>
</dbReference>
<keyword evidence="3" id="KW-0010">Activator</keyword>
<sequence length="270" mass="29314">MPFDPDFSADIHAAPLSSLSPDGAWQTALSHSRSDHLLIWITRGQGRMCLNGGQRGFGPHSAIFIPAGTLWSAEFSRQCLGHVLTVTGPLLPPFPASSCHKRVTCLQEQTRLTGMFEAISREQSAQAPFWRRAVQAHCELAAISPRRQSDPGGRAARQTAAQRLCLAYCQRVAGLQDRQATMADHAAALKVTPTHLTRVCKAETGKTAAALLTERQLHSARSLLIASDLPIRDIASQLGFGSAAYFTRFITQHTGQPPSALRKTARTKSQ</sequence>
<evidence type="ECO:0000259" key="5">
    <source>
        <dbReference type="PROSITE" id="PS01124"/>
    </source>
</evidence>
<dbReference type="GO" id="GO:0003700">
    <property type="term" value="F:DNA-binding transcription factor activity"/>
    <property type="evidence" value="ECO:0007669"/>
    <property type="project" value="InterPro"/>
</dbReference>
<dbReference type="Gene3D" id="1.10.10.60">
    <property type="entry name" value="Homeodomain-like"/>
    <property type="match status" value="1"/>
</dbReference>
<dbReference type="RefSeq" id="WP_058286743.1">
    <property type="nucleotide sequence ID" value="NZ_CYSR01000030.1"/>
</dbReference>
<evidence type="ECO:0000256" key="1">
    <source>
        <dbReference type="ARBA" id="ARBA00023015"/>
    </source>
</evidence>
<keyword evidence="1" id="KW-0805">Transcription regulation</keyword>
<dbReference type="AlphaFoldDB" id="A0A0P1HBU5"/>
<evidence type="ECO:0000256" key="2">
    <source>
        <dbReference type="ARBA" id="ARBA00023125"/>
    </source>
</evidence>
<dbReference type="STRING" id="1396826.PHA8399_02818"/>
<dbReference type="GO" id="GO:0043565">
    <property type="term" value="F:sequence-specific DNA binding"/>
    <property type="evidence" value="ECO:0007669"/>
    <property type="project" value="InterPro"/>
</dbReference>
<keyword evidence="4" id="KW-0804">Transcription</keyword>
<dbReference type="PROSITE" id="PS01124">
    <property type="entry name" value="HTH_ARAC_FAMILY_2"/>
    <property type="match status" value="1"/>
</dbReference>
<gene>
    <name evidence="6" type="primary">btr_2</name>
    <name evidence="6" type="ORF">PHA8399_02818</name>
</gene>
<accession>A0A0P1HBU5</accession>
<organism evidence="6 7">
    <name type="scientific">Leisingera aquaemixtae</name>
    <dbReference type="NCBI Taxonomy" id="1396826"/>
    <lineage>
        <taxon>Bacteria</taxon>
        <taxon>Pseudomonadati</taxon>
        <taxon>Pseudomonadota</taxon>
        <taxon>Alphaproteobacteria</taxon>
        <taxon>Rhodobacterales</taxon>
        <taxon>Roseobacteraceae</taxon>
        <taxon>Leisingera</taxon>
    </lineage>
</organism>
<dbReference type="InterPro" id="IPR018062">
    <property type="entry name" value="HTH_AraC-typ_CS"/>
</dbReference>
<dbReference type="SUPFAM" id="SSF51215">
    <property type="entry name" value="Regulatory protein AraC"/>
    <property type="match status" value="1"/>
</dbReference>
<name>A0A0P1HBU5_9RHOB</name>
<evidence type="ECO:0000313" key="7">
    <source>
        <dbReference type="Proteomes" id="UP000051326"/>
    </source>
</evidence>
<evidence type="ECO:0000256" key="4">
    <source>
        <dbReference type="ARBA" id="ARBA00023163"/>
    </source>
</evidence>
<evidence type="ECO:0000313" key="6">
    <source>
        <dbReference type="EMBL" id="CUI00683.1"/>
    </source>
</evidence>
<evidence type="ECO:0000256" key="3">
    <source>
        <dbReference type="ARBA" id="ARBA00023159"/>
    </source>
</evidence>
<dbReference type="PANTHER" id="PTHR46796">
    <property type="entry name" value="HTH-TYPE TRANSCRIPTIONAL ACTIVATOR RHAS-RELATED"/>
    <property type="match status" value="1"/>
</dbReference>
<reference evidence="6 7" key="1">
    <citation type="submission" date="2015-09" db="EMBL/GenBank/DDBJ databases">
        <authorList>
            <consortium name="Swine Surveillance"/>
        </authorList>
    </citation>
    <scope>NUCLEOTIDE SEQUENCE [LARGE SCALE GENOMIC DNA]</scope>
    <source>
        <strain evidence="6 7">CECT 8399</strain>
    </source>
</reference>
<proteinExistence type="predicted"/>
<dbReference type="InterPro" id="IPR009057">
    <property type="entry name" value="Homeodomain-like_sf"/>
</dbReference>
<dbReference type="Proteomes" id="UP000051326">
    <property type="component" value="Unassembled WGS sequence"/>
</dbReference>
<dbReference type="InterPro" id="IPR050204">
    <property type="entry name" value="AraC_XylS_family_regulators"/>
</dbReference>
<dbReference type="InterPro" id="IPR018060">
    <property type="entry name" value="HTH_AraC"/>
</dbReference>
<dbReference type="SMART" id="SM00342">
    <property type="entry name" value="HTH_ARAC"/>
    <property type="match status" value="1"/>
</dbReference>
<dbReference type="EMBL" id="CYSR01000030">
    <property type="protein sequence ID" value="CUI00683.1"/>
    <property type="molecule type" value="Genomic_DNA"/>
</dbReference>
<dbReference type="SUPFAM" id="SSF46689">
    <property type="entry name" value="Homeodomain-like"/>
    <property type="match status" value="1"/>
</dbReference>
<dbReference type="PANTHER" id="PTHR46796:SF6">
    <property type="entry name" value="ARAC SUBFAMILY"/>
    <property type="match status" value="1"/>
</dbReference>